<reference evidence="1 2" key="1">
    <citation type="journal article" date="2011" name="Front. Microbiol.">
        <title>Genomic signatures of strain selection and enhancement in Bacillus atrophaeus var. globigii, a historical biowarfare simulant.</title>
        <authorList>
            <person name="Gibbons H.S."/>
            <person name="Broomall S.M."/>
            <person name="McNew L.A."/>
            <person name="Daligault H."/>
            <person name="Chapman C."/>
            <person name="Bruce D."/>
            <person name="Karavis M."/>
            <person name="Krepps M."/>
            <person name="McGregor P.A."/>
            <person name="Hong C."/>
            <person name="Park K.H."/>
            <person name="Akmal A."/>
            <person name="Feldman A."/>
            <person name="Lin J.S."/>
            <person name="Chang W.E."/>
            <person name="Higgs B.W."/>
            <person name="Demirev P."/>
            <person name="Lindquist J."/>
            <person name="Liem A."/>
            <person name="Fochler E."/>
            <person name="Read T.D."/>
            <person name="Tapia R."/>
            <person name="Johnson S."/>
            <person name="Bishop-Lilly K.A."/>
            <person name="Detter C."/>
            <person name="Han C."/>
            <person name="Sozhamannan S."/>
            <person name="Rosenzweig C.N."/>
            <person name="Skowronski E.W."/>
        </authorList>
    </citation>
    <scope>NUCLEOTIDE SEQUENCE [LARGE SCALE GENOMIC DNA]</scope>
    <source>
        <strain evidence="1 2">CL-SP19</strain>
    </source>
</reference>
<evidence type="ECO:0000313" key="2">
    <source>
        <dbReference type="Proteomes" id="UP000287908"/>
    </source>
</evidence>
<accession>A0A432ZJB7</accession>
<sequence>MSHRARDLIDRGLDRHIRLAITGLSGAGKTALLSGLLEQMLYANDSSALPYWRVAKQQRLIGARLVPSSDWSIARFDYEGAVNALTGENSSWPQSTRDVSEIRIELKFKPVKGLASKLSDSRKVTVDLIDYPGEWLLDLPMLAQNYQQWSEQQSRLSEQGARAEVFAGWHNRVRESMQLEGDADETIRRLARDYQQQLQRCKKEFGLYFLQPGRHLLPGELADAPALDFFPWPTDLDLPESWGELLQQKYHYYQQQVIKPFYKSYFQDFNRQVILVDVLTALEAGEDALSELKLALTELMKSFEYGNNHFLKRLLSPQIDRVALVASKVDHIGPDQHAALRQLLAQLLQNSRQQLDFERIEYKTFSVAGISVSQAGQLSDGTVVLDGFDHDRQRVRVGAPKVPATWPNKKDWQIGFAYPRFYPHFSSVQSPLPHIRLDQLLDYLLGDKLE</sequence>
<dbReference type="OrthoDB" id="9777645at2"/>
<dbReference type="PIRSF" id="PIRSF019381">
    <property type="entry name" value="YcjX"/>
    <property type="match status" value="1"/>
</dbReference>
<gene>
    <name evidence="1" type="ORF">CWI81_02685</name>
</gene>
<dbReference type="SUPFAM" id="SSF52540">
    <property type="entry name" value="P-loop containing nucleoside triphosphate hydrolases"/>
    <property type="match status" value="1"/>
</dbReference>
<dbReference type="InterPro" id="IPR027417">
    <property type="entry name" value="P-loop_NTPase"/>
</dbReference>
<dbReference type="PANTHER" id="PTHR38605:SF1">
    <property type="entry name" value="ATPASE"/>
    <property type="match status" value="1"/>
</dbReference>
<name>A0A432ZJB7_9GAMM</name>
<dbReference type="Proteomes" id="UP000287908">
    <property type="component" value="Unassembled WGS sequence"/>
</dbReference>
<organism evidence="1 2">
    <name type="scientific">Idiomarina seosinensis</name>
    <dbReference type="NCBI Taxonomy" id="281739"/>
    <lineage>
        <taxon>Bacteria</taxon>
        <taxon>Pseudomonadati</taxon>
        <taxon>Pseudomonadota</taxon>
        <taxon>Gammaproteobacteria</taxon>
        <taxon>Alteromonadales</taxon>
        <taxon>Idiomarinaceae</taxon>
        <taxon>Idiomarina</taxon>
    </lineage>
</organism>
<evidence type="ECO:0000313" key="1">
    <source>
        <dbReference type="EMBL" id="RUO78125.1"/>
    </source>
</evidence>
<dbReference type="EMBL" id="PIQF01000001">
    <property type="protein sequence ID" value="RUO78125.1"/>
    <property type="molecule type" value="Genomic_DNA"/>
</dbReference>
<comment type="caution">
    <text evidence="1">The sequence shown here is derived from an EMBL/GenBank/DDBJ whole genome shotgun (WGS) entry which is preliminary data.</text>
</comment>
<dbReference type="PANTHER" id="PTHR38605">
    <property type="entry name" value="ATPASE-RELATED"/>
    <property type="match status" value="1"/>
</dbReference>
<dbReference type="AlphaFoldDB" id="A0A432ZJB7"/>
<protein>
    <submittedName>
        <fullName evidence="1">ATPase</fullName>
    </submittedName>
</protein>
<proteinExistence type="predicted"/>
<dbReference type="InterPro" id="IPR007413">
    <property type="entry name" value="YcjX-like"/>
</dbReference>
<keyword evidence="2" id="KW-1185">Reference proteome</keyword>
<dbReference type="Pfam" id="PF04317">
    <property type="entry name" value="DUF463"/>
    <property type="match status" value="1"/>
</dbReference>